<organism evidence="16 17">
    <name type="scientific">Shewanella saliphila</name>
    <dbReference type="NCBI Taxonomy" id="2282698"/>
    <lineage>
        <taxon>Bacteria</taxon>
        <taxon>Pseudomonadati</taxon>
        <taxon>Pseudomonadota</taxon>
        <taxon>Gammaproteobacteria</taxon>
        <taxon>Alteromonadales</taxon>
        <taxon>Shewanellaceae</taxon>
        <taxon>Shewanella</taxon>
    </lineage>
</organism>
<dbReference type="PROSITE" id="PS50283">
    <property type="entry name" value="NA_SOLUT_SYMP_3"/>
    <property type="match status" value="1"/>
</dbReference>
<feature type="transmembrane region" description="Helical" evidence="13">
    <location>
        <begin position="492"/>
        <end position="509"/>
    </location>
</feature>
<dbReference type="PROSITE" id="PS50110">
    <property type="entry name" value="RESPONSE_REGULATORY"/>
    <property type="match status" value="1"/>
</dbReference>
<comment type="catalytic activity">
    <reaction evidence="1">
        <text>ATP + protein L-histidine = ADP + protein N-phospho-L-histidine.</text>
        <dbReference type="EC" id="2.7.13.3"/>
    </reaction>
</comment>
<evidence type="ECO:0000313" key="17">
    <source>
        <dbReference type="Proteomes" id="UP000654367"/>
    </source>
</evidence>
<dbReference type="InterPro" id="IPR003594">
    <property type="entry name" value="HATPase_dom"/>
</dbReference>
<dbReference type="InterPro" id="IPR004358">
    <property type="entry name" value="Sig_transdc_His_kin-like_C"/>
</dbReference>
<dbReference type="Gene3D" id="1.20.1730.10">
    <property type="entry name" value="Sodium/glucose cotransporter"/>
    <property type="match status" value="1"/>
</dbReference>
<dbReference type="CDD" id="cd00156">
    <property type="entry name" value="REC"/>
    <property type="match status" value="1"/>
</dbReference>
<dbReference type="Proteomes" id="UP000654367">
    <property type="component" value="Unassembled WGS sequence"/>
</dbReference>
<keyword evidence="6" id="KW-0808">Transferase</keyword>
<feature type="transmembrane region" description="Helical" evidence="13">
    <location>
        <begin position="466"/>
        <end position="485"/>
    </location>
</feature>
<keyword evidence="7 13" id="KW-0812">Transmembrane</keyword>
<evidence type="ECO:0000256" key="9">
    <source>
        <dbReference type="ARBA" id="ARBA00022989"/>
    </source>
</evidence>
<dbReference type="InterPro" id="IPR036890">
    <property type="entry name" value="HATPase_C_sf"/>
</dbReference>
<dbReference type="EMBL" id="BMQV01000045">
    <property type="protein sequence ID" value="GGP65278.1"/>
    <property type="molecule type" value="Genomic_DNA"/>
</dbReference>
<dbReference type="PROSITE" id="PS50109">
    <property type="entry name" value="HIS_KIN"/>
    <property type="match status" value="1"/>
</dbReference>
<sequence>MQAWLSIDTWLISSISIAYLAMLFVVAQWGQNRAVKKVSQKPWIYSLSLGVCCTSWAFYGTVGQAATTGAWLAPIYIGSIICLVLAWPMLIRTLQIIKSQNLTSIADFIACRFDRSPKLAASVAIVSLLGTIPYIALQLRAISTSFDLLTGTFQSGISTAFVVTIVLIIFSVLFGARQLSASKHNHGLVLAIAFSSIVKLFALTAVGIFATFYLFDGFGDLLSQSQNLEQTTNSDSIYLIVSQVILGAITIYALPQQFHMMMIENNHDEELKSARWMVPLYLLLINIFVLPIALAGQLSFPGGSVGADTYVLTLPLFYQQAWLGILVYVGGLAAATAMVIVAAIVLSTMISTEILTPLLLRLPKFSSQQTPQLSGILLNLRRIAIAVILLSAFAFERFIDQQNHLASIGLLSFVLLSQFAPAAIGALYWRNATTQGAFVGLIMGSIVWLYTLLLPVTFPEAHWVKFGLFDIAWLTPTALFGLTSLDNISHGVFYSLAANIGCFVIISLLKEQSVGEVLQADLFVNRKPVQPERHLSVDDLASLLNRFINKDEADALLAKAKQLNGKHQQQQLVDYTRLKLSGVLGSASTRMVMNAASRVQHVPLEDVVSIVDEANQIFEFNRELLQSGVENIEQGISVVDADMRLVAWNQRYIELLDYPQDFVKAGLHIEQLIRFNIDRGIIVGDEAHELVEKRLAHMRGGSPHHFQRTMLDGKVLEIRGQAMPGGGFVSTFADITAHIEAEKALQLANETLEKRVESRTQELEKAKAEAEAANSSKTRFLAAASHDLMQPFNALTLFTDMLKQRVKSTELQDLACNIEESLTVVESLLSDLVEISRLDSKSLKTEQSQFAIDDLLSTLVNEFNALSIQQNIDFNYQVSSCFVQSDQRLLRRIIQNFLSNAFHYSPSGKTNEQAAHQGKTTAFIPKVLLGVRRLEQSILIQVWDNGPGIPLDKQHAIFNEFERLELTREIPGLGLGLAICDRIAKLLNVTISLHSEVGKGTCFSVEIPRVLQQRKPLKVAALPSEDDINSDNINVTVLVIDNDDLMLKAISSLLSGWGCLVITAKDQPSAIQQLMTQPTPKLIIADYHLEDDKNGVDLVQYLLANHVNDSNKPTCVICSADPSESVRQHTSSAQFSFVRKPLKAIALKRIIRGC</sequence>
<keyword evidence="10 13" id="KW-0472">Membrane</keyword>
<dbReference type="SMART" id="SM00448">
    <property type="entry name" value="REC"/>
    <property type="match status" value="1"/>
</dbReference>
<evidence type="ECO:0000259" key="14">
    <source>
        <dbReference type="PROSITE" id="PS50109"/>
    </source>
</evidence>
<evidence type="ECO:0000256" key="11">
    <source>
        <dbReference type="PROSITE-ProRule" id="PRU00169"/>
    </source>
</evidence>
<dbReference type="InterPro" id="IPR001789">
    <property type="entry name" value="Sig_transdc_resp-reg_receiver"/>
</dbReference>
<dbReference type="SUPFAM" id="SSF52172">
    <property type="entry name" value="CheY-like"/>
    <property type="match status" value="1"/>
</dbReference>
<keyword evidence="12" id="KW-0175">Coiled coil</keyword>
<dbReference type="Gene3D" id="3.40.50.2300">
    <property type="match status" value="1"/>
</dbReference>
<keyword evidence="5 11" id="KW-0597">Phosphoprotein</keyword>
<dbReference type="CDD" id="cd10322">
    <property type="entry name" value="SLC5sbd"/>
    <property type="match status" value="1"/>
</dbReference>
<evidence type="ECO:0000256" key="7">
    <source>
        <dbReference type="ARBA" id="ARBA00022692"/>
    </source>
</evidence>
<evidence type="ECO:0000256" key="5">
    <source>
        <dbReference type="ARBA" id="ARBA00022553"/>
    </source>
</evidence>
<dbReference type="Gene3D" id="3.30.565.10">
    <property type="entry name" value="Histidine kinase-like ATPase, C-terminal domain"/>
    <property type="match status" value="1"/>
</dbReference>
<dbReference type="InterPro" id="IPR038377">
    <property type="entry name" value="Na/Glc_symporter_sf"/>
</dbReference>
<dbReference type="InterPro" id="IPR005467">
    <property type="entry name" value="His_kinase_dom"/>
</dbReference>
<dbReference type="SMART" id="SM00387">
    <property type="entry name" value="HATPase_c"/>
    <property type="match status" value="1"/>
</dbReference>
<feature type="transmembrane region" description="Helical" evidence="13">
    <location>
        <begin position="188"/>
        <end position="215"/>
    </location>
</feature>
<feature type="transmembrane region" description="Helical" evidence="13">
    <location>
        <begin position="71"/>
        <end position="91"/>
    </location>
</feature>
<dbReference type="SUPFAM" id="SSF55874">
    <property type="entry name" value="ATPase domain of HSP90 chaperone/DNA topoisomerase II/histidine kinase"/>
    <property type="match status" value="1"/>
</dbReference>
<gene>
    <name evidence="16" type="ORF">GCM10009409_33280</name>
</gene>
<evidence type="ECO:0000313" key="16">
    <source>
        <dbReference type="EMBL" id="GGP65278.1"/>
    </source>
</evidence>
<keyword evidence="8" id="KW-0418">Kinase</keyword>
<feature type="transmembrane region" description="Helical" evidence="13">
    <location>
        <begin position="157"/>
        <end position="176"/>
    </location>
</feature>
<feature type="transmembrane region" description="Helical" evidence="13">
    <location>
        <begin position="320"/>
        <end position="352"/>
    </location>
</feature>
<evidence type="ECO:0000256" key="1">
    <source>
        <dbReference type="ARBA" id="ARBA00000085"/>
    </source>
</evidence>
<dbReference type="SUPFAM" id="SSF47384">
    <property type="entry name" value="Homodimeric domain of signal transducing histidine kinase"/>
    <property type="match status" value="1"/>
</dbReference>
<feature type="coiled-coil region" evidence="12">
    <location>
        <begin position="749"/>
        <end position="776"/>
    </location>
</feature>
<feature type="domain" description="Histidine kinase" evidence="14">
    <location>
        <begin position="783"/>
        <end position="1011"/>
    </location>
</feature>
<dbReference type="InterPro" id="IPR001734">
    <property type="entry name" value="Na/solute_symporter"/>
</dbReference>
<feature type="transmembrane region" description="Helical" evidence="13">
    <location>
        <begin position="42"/>
        <end position="59"/>
    </location>
</feature>
<evidence type="ECO:0000256" key="4">
    <source>
        <dbReference type="ARBA" id="ARBA00012438"/>
    </source>
</evidence>
<evidence type="ECO:0000256" key="6">
    <source>
        <dbReference type="ARBA" id="ARBA00022679"/>
    </source>
</evidence>
<feature type="domain" description="Response regulatory" evidence="15">
    <location>
        <begin position="1036"/>
        <end position="1154"/>
    </location>
</feature>
<dbReference type="CDD" id="cd00082">
    <property type="entry name" value="HisKA"/>
    <property type="match status" value="1"/>
</dbReference>
<dbReference type="PANTHER" id="PTHR43047:SF9">
    <property type="entry name" value="HISTIDINE KINASE"/>
    <property type="match status" value="1"/>
</dbReference>
<protein>
    <recommendedName>
        <fullName evidence="4">histidine kinase</fullName>
        <ecNumber evidence="4">2.7.13.3</ecNumber>
    </recommendedName>
</protein>
<feature type="transmembrane region" description="Helical" evidence="13">
    <location>
        <begin position="436"/>
        <end position="454"/>
    </location>
</feature>
<feature type="transmembrane region" description="Helical" evidence="13">
    <location>
        <begin position="373"/>
        <end position="395"/>
    </location>
</feature>
<comment type="similarity">
    <text evidence="3">Belongs to the sodium:solute symporter (SSF) (TC 2.A.21) family.</text>
</comment>
<evidence type="ECO:0000256" key="12">
    <source>
        <dbReference type="SAM" id="Coils"/>
    </source>
</evidence>
<dbReference type="InterPro" id="IPR035965">
    <property type="entry name" value="PAS-like_dom_sf"/>
</dbReference>
<evidence type="ECO:0000256" key="2">
    <source>
        <dbReference type="ARBA" id="ARBA00004141"/>
    </source>
</evidence>
<feature type="transmembrane region" description="Helical" evidence="13">
    <location>
        <begin position="407"/>
        <end position="429"/>
    </location>
</feature>
<dbReference type="CDD" id="cd00075">
    <property type="entry name" value="HATPase"/>
    <property type="match status" value="1"/>
</dbReference>
<dbReference type="PRINTS" id="PR00344">
    <property type="entry name" value="BCTRLSENSOR"/>
</dbReference>
<feature type="modified residue" description="4-aspartylphosphate" evidence="11">
    <location>
        <position position="1086"/>
    </location>
</feature>
<keyword evidence="17" id="KW-1185">Reference proteome</keyword>
<comment type="subcellular location">
    <subcellularLocation>
        <location evidence="2">Membrane</location>
        <topology evidence="2">Multi-pass membrane protein</topology>
    </subcellularLocation>
</comment>
<dbReference type="PANTHER" id="PTHR43047">
    <property type="entry name" value="TWO-COMPONENT HISTIDINE PROTEIN KINASE"/>
    <property type="match status" value="1"/>
</dbReference>
<name>A0ABQ2Q9D8_9GAMM</name>
<dbReference type="RefSeq" id="WP_188922446.1">
    <property type="nucleotide sequence ID" value="NZ_BMQV01000045.1"/>
</dbReference>
<feature type="transmembrane region" description="Helical" evidence="13">
    <location>
        <begin position="235"/>
        <end position="255"/>
    </location>
</feature>
<dbReference type="EC" id="2.7.13.3" evidence="4"/>
<evidence type="ECO:0000259" key="15">
    <source>
        <dbReference type="PROSITE" id="PS50110"/>
    </source>
</evidence>
<comment type="caution">
    <text evidence="16">The sequence shown here is derived from an EMBL/GenBank/DDBJ whole genome shotgun (WGS) entry which is preliminary data.</text>
</comment>
<feature type="transmembrane region" description="Helical" evidence="13">
    <location>
        <begin position="276"/>
        <end position="300"/>
    </location>
</feature>
<reference evidence="17" key="1">
    <citation type="journal article" date="2019" name="Int. J. Syst. Evol. Microbiol.">
        <title>The Global Catalogue of Microorganisms (GCM) 10K type strain sequencing project: providing services to taxonomists for standard genome sequencing and annotation.</title>
        <authorList>
            <consortium name="The Broad Institute Genomics Platform"/>
            <consortium name="The Broad Institute Genome Sequencing Center for Infectious Disease"/>
            <person name="Wu L."/>
            <person name="Ma J."/>
        </authorList>
    </citation>
    <scope>NUCLEOTIDE SEQUENCE [LARGE SCALE GENOMIC DNA]</scope>
    <source>
        <strain evidence="17">JCM 32304</strain>
    </source>
</reference>
<dbReference type="Pfam" id="PF00072">
    <property type="entry name" value="Response_reg"/>
    <property type="match status" value="1"/>
</dbReference>
<dbReference type="InterPro" id="IPR036097">
    <property type="entry name" value="HisK_dim/P_sf"/>
</dbReference>
<dbReference type="Pfam" id="PF12860">
    <property type="entry name" value="PAS_7"/>
    <property type="match status" value="1"/>
</dbReference>
<dbReference type="SUPFAM" id="SSF55785">
    <property type="entry name" value="PYP-like sensor domain (PAS domain)"/>
    <property type="match status" value="1"/>
</dbReference>
<dbReference type="Pfam" id="PF00512">
    <property type="entry name" value="HisKA"/>
    <property type="match status" value="1"/>
</dbReference>
<dbReference type="InterPro" id="IPR011006">
    <property type="entry name" value="CheY-like_superfamily"/>
</dbReference>
<dbReference type="Gene3D" id="1.10.287.130">
    <property type="match status" value="1"/>
</dbReference>
<accession>A0ABQ2Q9D8</accession>
<keyword evidence="9 13" id="KW-1133">Transmembrane helix</keyword>
<proteinExistence type="inferred from homology"/>
<dbReference type="Pfam" id="PF02518">
    <property type="entry name" value="HATPase_c"/>
    <property type="match status" value="1"/>
</dbReference>
<dbReference type="SMART" id="SM00388">
    <property type="entry name" value="HisKA"/>
    <property type="match status" value="1"/>
</dbReference>
<dbReference type="Gene3D" id="3.30.450.20">
    <property type="entry name" value="PAS domain"/>
    <property type="match status" value="1"/>
</dbReference>
<evidence type="ECO:0000256" key="8">
    <source>
        <dbReference type="ARBA" id="ARBA00022777"/>
    </source>
</evidence>
<evidence type="ECO:0000256" key="10">
    <source>
        <dbReference type="ARBA" id="ARBA00023136"/>
    </source>
</evidence>
<dbReference type="InterPro" id="IPR003661">
    <property type="entry name" value="HisK_dim/P_dom"/>
</dbReference>
<feature type="transmembrane region" description="Helical" evidence="13">
    <location>
        <begin position="12"/>
        <end position="30"/>
    </location>
</feature>
<evidence type="ECO:0000256" key="3">
    <source>
        <dbReference type="ARBA" id="ARBA00006434"/>
    </source>
</evidence>
<evidence type="ECO:0000256" key="13">
    <source>
        <dbReference type="SAM" id="Phobius"/>
    </source>
</evidence>
<feature type="transmembrane region" description="Helical" evidence="13">
    <location>
        <begin position="119"/>
        <end position="137"/>
    </location>
</feature>